<keyword evidence="3" id="KW-1185">Reference proteome</keyword>
<feature type="transmembrane region" description="Helical" evidence="1">
    <location>
        <begin position="96"/>
        <end position="121"/>
    </location>
</feature>
<proteinExistence type="predicted"/>
<dbReference type="RefSeq" id="WP_132795226.1">
    <property type="nucleotide sequence ID" value="NZ_SLXM01000007.1"/>
</dbReference>
<keyword evidence="1" id="KW-0472">Membrane</keyword>
<dbReference type="Proteomes" id="UP000294564">
    <property type="component" value="Unassembled WGS sequence"/>
</dbReference>
<dbReference type="EMBL" id="SLXM01000007">
    <property type="protein sequence ID" value="TCP23952.1"/>
    <property type="molecule type" value="Genomic_DNA"/>
</dbReference>
<sequence length="286" mass="33342">MLIFFGIRSPFIGSALLKENVSCNYCNVENNLRISVFGSYFHVFWIPIMSFGRTIEVTCLHCKKTYNEKEIPNNLKPTVDAILRAKTMKSPKWHSLGCFTILTLVALTLILAFFAFVGNLFRTSHYEKEVDTTKTETIEIYKDEEKVYREKVKAFPEWKKDLREIMFSSLTEPSIVKDPVSYNLKSCLEPKLPFIEEYSLSYITHFNNDKILLLIEAGDYNDYTVNQKNEFYKELDFCVKNVLKGESYKTYVGVYKSTKLLMQKTPNQIIKDSISLESNLLKEFFD</sequence>
<keyword evidence="1" id="KW-1133">Transmembrane helix</keyword>
<gene>
    <name evidence="2" type="ORF">EV195_107118</name>
</gene>
<evidence type="ECO:0008006" key="4">
    <source>
        <dbReference type="Google" id="ProtNLM"/>
    </source>
</evidence>
<reference evidence="2 3" key="1">
    <citation type="submission" date="2019-03" db="EMBL/GenBank/DDBJ databases">
        <title>Genomic Encyclopedia of Type Strains, Phase IV (KMG-IV): sequencing the most valuable type-strain genomes for metagenomic binning, comparative biology and taxonomic classification.</title>
        <authorList>
            <person name="Goeker M."/>
        </authorList>
    </citation>
    <scope>NUCLEOTIDE SEQUENCE [LARGE SCALE GENOMIC DNA]</scope>
    <source>
        <strain evidence="2 3">DSM 14836</strain>
    </source>
</reference>
<name>A0A4R2NQJ7_9FLAO</name>
<dbReference type="OrthoDB" id="766141at2"/>
<accession>A0A4R2NQJ7</accession>
<dbReference type="AlphaFoldDB" id="A0A4R2NQJ7"/>
<evidence type="ECO:0000313" key="3">
    <source>
        <dbReference type="Proteomes" id="UP000294564"/>
    </source>
</evidence>
<organism evidence="2 3">
    <name type="scientific">Tenacibaculum skagerrakense</name>
    <dbReference type="NCBI Taxonomy" id="186571"/>
    <lineage>
        <taxon>Bacteria</taxon>
        <taxon>Pseudomonadati</taxon>
        <taxon>Bacteroidota</taxon>
        <taxon>Flavobacteriia</taxon>
        <taxon>Flavobacteriales</taxon>
        <taxon>Flavobacteriaceae</taxon>
        <taxon>Tenacibaculum</taxon>
    </lineage>
</organism>
<keyword evidence="1" id="KW-0812">Transmembrane</keyword>
<evidence type="ECO:0000256" key="1">
    <source>
        <dbReference type="SAM" id="Phobius"/>
    </source>
</evidence>
<evidence type="ECO:0000313" key="2">
    <source>
        <dbReference type="EMBL" id="TCP23952.1"/>
    </source>
</evidence>
<protein>
    <recommendedName>
        <fullName evidence="4">Zinc ribbon family protein</fullName>
    </recommendedName>
</protein>
<comment type="caution">
    <text evidence="2">The sequence shown here is derived from an EMBL/GenBank/DDBJ whole genome shotgun (WGS) entry which is preliminary data.</text>
</comment>